<evidence type="ECO:0000256" key="1">
    <source>
        <dbReference type="ARBA" id="ARBA00022842"/>
    </source>
</evidence>
<dbReference type="RefSeq" id="WP_128227613.1">
    <property type="nucleotide sequence ID" value="NZ_SACR01000002.1"/>
</dbReference>
<comment type="caution">
    <text evidence="3">The sequence shown here is derived from an EMBL/GenBank/DDBJ whole genome shotgun (WGS) entry which is preliminary data.</text>
</comment>
<protein>
    <submittedName>
        <fullName evidence="3">Nucleotidyltransferase family protein</fullName>
    </submittedName>
</protein>
<dbReference type="Pfam" id="PF12804">
    <property type="entry name" value="NTP_transf_3"/>
    <property type="match status" value="1"/>
</dbReference>
<evidence type="ECO:0000313" key="3">
    <source>
        <dbReference type="EMBL" id="RVU47145.1"/>
    </source>
</evidence>
<keyword evidence="1" id="KW-0460">Magnesium</keyword>
<reference evidence="3 4" key="1">
    <citation type="submission" date="2019-01" db="EMBL/GenBank/DDBJ databases">
        <authorList>
            <person name="Chen W.-M."/>
        </authorList>
    </citation>
    <scope>NUCLEOTIDE SEQUENCE [LARGE SCALE GENOMIC DNA]</scope>
    <source>
        <strain evidence="3 4">KYPY4</strain>
    </source>
</reference>
<dbReference type="InterPro" id="IPR029044">
    <property type="entry name" value="Nucleotide-diphossugar_trans"/>
</dbReference>
<keyword evidence="3" id="KW-0808">Transferase</keyword>
<sequence length="199" mass="20973">MRLRPTIVVPAAGRGSRFGGPLHKLLQPFGGSTVLGTTLRQAVQTQLPVVLVTTAAMLPLASLVLATRDIVVLSEEEAARGMGATIARGVSERSGAPGWVVLPGDMPLVQPGTVLAVAGALEQHPVVYAQHRGRRGHPVAFGAELYSELIQLNNDDGARRVLLRYPAHGQETEDAGVLLDVDTATDLEALRQRAVQTAG</sequence>
<name>A0A437RKI5_9BURK</name>
<feature type="domain" description="MobA-like NTP transferase" evidence="2">
    <location>
        <begin position="8"/>
        <end position="165"/>
    </location>
</feature>
<dbReference type="Gene3D" id="3.90.550.10">
    <property type="entry name" value="Spore Coat Polysaccharide Biosynthesis Protein SpsA, Chain A"/>
    <property type="match status" value="1"/>
</dbReference>
<dbReference type="GO" id="GO:0016779">
    <property type="term" value="F:nucleotidyltransferase activity"/>
    <property type="evidence" value="ECO:0007669"/>
    <property type="project" value="UniProtKB-ARBA"/>
</dbReference>
<dbReference type="OrthoDB" id="5298793at2"/>
<dbReference type="PANTHER" id="PTHR43777">
    <property type="entry name" value="MOLYBDENUM COFACTOR CYTIDYLYLTRANSFERASE"/>
    <property type="match status" value="1"/>
</dbReference>
<dbReference type="EMBL" id="SACR01000002">
    <property type="protein sequence ID" value="RVU47145.1"/>
    <property type="molecule type" value="Genomic_DNA"/>
</dbReference>
<evidence type="ECO:0000259" key="2">
    <source>
        <dbReference type="Pfam" id="PF12804"/>
    </source>
</evidence>
<organism evidence="3 4">
    <name type="scientific">Rubrivivax rivuli</name>
    <dbReference type="NCBI Taxonomy" id="1862385"/>
    <lineage>
        <taxon>Bacteria</taxon>
        <taxon>Pseudomonadati</taxon>
        <taxon>Pseudomonadota</taxon>
        <taxon>Betaproteobacteria</taxon>
        <taxon>Burkholderiales</taxon>
        <taxon>Sphaerotilaceae</taxon>
        <taxon>Rubrivivax</taxon>
    </lineage>
</organism>
<dbReference type="SUPFAM" id="SSF53448">
    <property type="entry name" value="Nucleotide-diphospho-sugar transferases"/>
    <property type="match status" value="1"/>
</dbReference>
<dbReference type="Proteomes" id="UP000285575">
    <property type="component" value="Unassembled WGS sequence"/>
</dbReference>
<gene>
    <name evidence="3" type="ORF">EOE66_05115</name>
</gene>
<dbReference type="PANTHER" id="PTHR43777:SF1">
    <property type="entry name" value="MOLYBDENUM COFACTOR CYTIDYLYLTRANSFERASE"/>
    <property type="match status" value="1"/>
</dbReference>
<dbReference type="InterPro" id="IPR025877">
    <property type="entry name" value="MobA-like_NTP_Trfase"/>
</dbReference>
<dbReference type="CDD" id="cd04182">
    <property type="entry name" value="GT_2_like_f"/>
    <property type="match status" value="1"/>
</dbReference>
<evidence type="ECO:0000313" key="4">
    <source>
        <dbReference type="Proteomes" id="UP000285575"/>
    </source>
</evidence>
<proteinExistence type="predicted"/>
<accession>A0A437RKI5</accession>
<keyword evidence="4" id="KW-1185">Reference proteome</keyword>
<dbReference type="AlphaFoldDB" id="A0A437RKI5"/>